<accession>A0AAU7CQT1</accession>
<evidence type="ECO:0000313" key="7">
    <source>
        <dbReference type="EMBL" id="XBH03780.1"/>
    </source>
</evidence>
<dbReference type="Pfam" id="PF03050">
    <property type="entry name" value="DDE_Tnp_IS66"/>
    <property type="match status" value="1"/>
</dbReference>
<name>A0AAU7CQT1_9BACT</name>
<proteinExistence type="predicted"/>
<evidence type="ECO:0000259" key="5">
    <source>
        <dbReference type="Pfam" id="PF13007"/>
    </source>
</evidence>
<keyword evidence="1" id="KW-0175">Coiled coil</keyword>
<evidence type="ECO:0000256" key="1">
    <source>
        <dbReference type="SAM" id="Coils"/>
    </source>
</evidence>
<dbReference type="EMBL" id="CP155447">
    <property type="protein sequence ID" value="XBH03780.1"/>
    <property type="molecule type" value="Genomic_DNA"/>
</dbReference>
<feature type="coiled-coil region" evidence="1">
    <location>
        <begin position="31"/>
        <end position="58"/>
    </location>
</feature>
<feature type="region of interest" description="Disordered" evidence="2">
    <location>
        <begin position="527"/>
        <end position="554"/>
    </location>
</feature>
<sequence>MSEDARPITFETPADPTATLPSDPAFLQQMIIELLAALRETRRQNEELQHRLDLLLRRLYGPRTERFDPNQPLLIPDAFEPLAPEPEPSVTGDAVAPEPEPEPGAAPAKKNRSHGRRPLPKNLRREPRVYELTEAERRCPQCGETRAQISAERSEQLDYVPATLFVVEHVRCTYACPHCEGQVVTAGKPAQPIPKGLPGPGLLAHVITEKYADHIPLHRQERRLARQGVELSRSTLCDWMAGAAQSLEPLYDLMKTLVLLCGTIHTDDTSVKLRDSERKIKALARLWIYFGDHLYPYNVFDFTRSHKRDGPSLFLKGFRGYLQADAFSGYDGIYAGGNVVEVGCNAHARRKFVEAQKTDLTRASTALAYYRQLYAIEKQIKAELAKLPEDANEPTRAAIRLRVRQERAVPVWESLEKWLKEERPQVLPKSPMGGAIGYMKNHWEALKRYTSSGYLSIDNNVAEQHMKTIATGRKNWLFTGSETGGKTMAVLFSVVSSCQRHGHDPFVYLRDVLSRLPVLPKENLADLLPDRWSPPQAADPAATPEGPIADGSPS</sequence>
<dbReference type="Pfam" id="PF13817">
    <property type="entry name" value="DDE_Tnp_IS66_C"/>
    <property type="match status" value="1"/>
</dbReference>
<feature type="region of interest" description="Disordered" evidence="2">
    <location>
        <begin position="66"/>
        <end position="127"/>
    </location>
</feature>
<evidence type="ECO:0000259" key="3">
    <source>
        <dbReference type="Pfam" id="PF03050"/>
    </source>
</evidence>
<evidence type="ECO:0000259" key="6">
    <source>
        <dbReference type="Pfam" id="PF13817"/>
    </source>
</evidence>
<dbReference type="Pfam" id="PF13007">
    <property type="entry name" value="LZ_Tnp_IS66"/>
    <property type="match status" value="1"/>
</dbReference>
<feature type="domain" description="Transposase IS66 C-terminal" evidence="6">
    <location>
        <begin position="493"/>
        <end position="529"/>
    </location>
</feature>
<feature type="compositionally biased region" description="Basic residues" evidence="2">
    <location>
        <begin position="109"/>
        <end position="119"/>
    </location>
</feature>
<dbReference type="InterPro" id="IPR004291">
    <property type="entry name" value="Transposase_IS66_central"/>
</dbReference>
<dbReference type="PANTHER" id="PTHR33678">
    <property type="entry name" value="BLL1576 PROTEIN"/>
    <property type="match status" value="1"/>
</dbReference>
<feature type="domain" description="Transposase TnpC homeodomain" evidence="5">
    <location>
        <begin position="47"/>
        <end position="126"/>
    </location>
</feature>
<feature type="region of interest" description="Disordered" evidence="2">
    <location>
        <begin position="1"/>
        <end position="21"/>
    </location>
</feature>
<gene>
    <name evidence="8" type="ORF">V5E97_14980</name>
    <name evidence="7" type="ORF">V5E97_36585</name>
</gene>
<evidence type="ECO:0000313" key="8">
    <source>
        <dbReference type="EMBL" id="XBH07292.1"/>
    </source>
</evidence>
<dbReference type="NCBIfam" id="NF033517">
    <property type="entry name" value="transpos_IS66"/>
    <property type="match status" value="1"/>
</dbReference>
<dbReference type="RefSeq" id="WP_406696518.1">
    <property type="nucleotide sequence ID" value="NZ_CP155447.1"/>
</dbReference>
<dbReference type="EMBL" id="CP155447">
    <property type="protein sequence ID" value="XBH07292.1"/>
    <property type="molecule type" value="Genomic_DNA"/>
</dbReference>
<reference evidence="8" key="1">
    <citation type="submission" date="2024-05" db="EMBL/GenBank/DDBJ databases">
        <title>Planctomycetes of the genus Singulisphaera possess chitinolytic capabilities.</title>
        <authorList>
            <person name="Ivanova A."/>
        </authorList>
    </citation>
    <scope>NUCLEOTIDE SEQUENCE</scope>
    <source>
        <strain evidence="8">Ch08T</strain>
    </source>
</reference>
<dbReference type="InterPro" id="IPR039552">
    <property type="entry name" value="IS66_C"/>
</dbReference>
<dbReference type="AlphaFoldDB" id="A0AAU7CQT1"/>
<organism evidence="8">
    <name type="scientific">Singulisphaera sp. Ch08</name>
    <dbReference type="NCBI Taxonomy" id="3120278"/>
    <lineage>
        <taxon>Bacteria</taxon>
        <taxon>Pseudomonadati</taxon>
        <taxon>Planctomycetota</taxon>
        <taxon>Planctomycetia</taxon>
        <taxon>Isosphaerales</taxon>
        <taxon>Isosphaeraceae</taxon>
        <taxon>Singulisphaera</taxon>
    </lineage>
</organism>
<dbReference type="InterPro" id="IPR024463">
    <property type="entry name" value="Transposase_TnpC_homeodom"/>
</dbReference>
<feature type="domain" description="Transposase IS66 zinc-finger binding" evidence="4">
    <location>
        <begin position="136"/>
        <end position="180"/>
    </location>
</feature>
<dbReference type="InterPro" id="IPR024474">
    <property type="entry name" value="Znf_dom_IS66"/>
</dbReference>
<dbReference type="PANTHER" id="PTHR33678:SF1">
    <property type="entry name" value="BLL1576 PROTEIN"/>
    <property type="match status" value="1"/>
</dbReference>
<protein>
    <submittedName>
        <fullName evidence="8">IS66 family transposase</fullName>
    </submittedName>
</protein>
<feature type="domain" description="Transposase IS66 central" evidence="3">
    <location>
        <begin position="195"/>
        <end position="486"/>
    </location>
</feature>
<evidence type="ECO:0000259" key="4">
    <source>
        <dbReference type="Pfam" id="PF13005"/>
    </source>
</evidence>
<dbReference type="InterPro" id="IPR052344">
    <property type="entry name" value="Transposase-related"/>
</dbReference>
<evidence type="ECO:0000256" key="2">
    <source>
        <dbReference type="SAM" id="MobiDB-lite"/>
    </source>
</evidence>
<dbReference type="Pfam" id="PF13005">
    <property type="entry name" value="zf-IS66"/>
    <property type="match status" value="1"/>
</dbReference>